<dbReference type="RefSeq" id="WP_013427509.1">
    <property type="nucleotide sequence ID" value="NC_014666.1"/>
</dbReference>
<keyword evidence="2" id="KW-1185">Reference proteome</keyword>
<dbReference type="Proteomes" id="UP000002484">
    <property type="component" value="Chromosome"/>
</dbReference>
<dbReference type="HOGENOM" id="CLU_2034657_0_0_11"/>
<organism evidence="1 2">
    <name type="scientific">Pseudofrankia inefficax (strain DSM 45817 / CECT 9037 / DDB 130130 / EuI1c)</name>
    <name type="common">Frankia inefficax</name>
    <dbReference type="NCBI Taxonomy" id="298654"/>
    <lineage>
        <taxon>Bacteria</taxon>
        <taxon>Bacillati</taxon>
        <taxon>Actinomycetota</taxon>
        <taxon>Actinomycetes</taxon>
        <taxon>Frankiales</taxon>
        <taxon>Frankiaceae</taxon>
        <taxon>Pseudofrankia</taxon>
    </lineage>
</organism>
<dbReference type="InParanoid" id="E3J732"/>
<accession>E3J732</accession>
<proteinExistence type="predicted"/>
<evidence type="ECO:0000313" key="1">
    <source>
        <dbReference type="EMBL" id="ADP84396.1"/>
    </source>
</evidence>
<gene>
    <name evidence="1" type="ordered locus">FraEuI1c_6415</name>
</gene>
<dbReference type="AlphaFoldDB" id="E3J732"/>
<evidence type="ECO:0000313" key="2">
    <source>
        <dbReference type="Proteomes" id="UP000002484"/>
    </source>
</evidence>
<sequence length="121" mass="12903" precursor="true">MSAATATPAHILSGPSVERRLSVLSDFARVATMVGNTLDFEILSDKSVEVLATLAEVAYGVAEALLERDALAQYEREGISADDVPASGSLPAKACERLAEACYLLYRGEMRAHFAAIEATR</sequence>
<dbReference type="STRING" id="298654.FraEuI1c_6415"/>
<name>E3J732_PSEI1</name>
<dbReference type="KEGG" id="fri:FraEuI1c_6415"/>
<dbReference type="EMBL" id="CP002299">
    <property type="protein sequence ID" value="ADP84396.1"/>
    <property type="molecule type" value="Genomic_DNA"/>
</dbReference>
<protein>
    <submittedName>
        <fullName evidence="1">Uncharacterized protein</fullName>
    </submittedName>
</protein>
<dbReference type="OrthoDB" id="9876473at2"/>
<reference evidence="1 2" key="1">
    <citation type="submission" date="2010-10" db="EMBL/GenBank/DDBJ databases">
        <title>Complete sequence of Frankia sp. EuI1c.</title>
        <authorList>
            <consortium name="US DOE Joint Genome Institute"/>
            <person name="Lucas S."/>
            <person name="Copeland A."/>
            <person name="Lapidus A."/>
            <person name="Cheng J.-F."/>
            <person name="Bruce D."/>
            <person name="Goodwin L."/>
            <person name="Pitluck S."/>
            <person name="Chertkov O."/>
            <person name="Detter J.C."/>
            <person name="Han C."/>
            <person name="Tapia R."/>
            <person name="Land M."/>
            <person name="Hauser L."/>
            <person name="Jeffries C."/>
            <person name="Kyrpides N."/>
            <person name="Ivanova N."/>
            <person name="Mikhailova N."/>
            <person name="Beauchemin N."/>
            <person name="Sen A."/>
            <person name="Sur S.A."/>
            <person name="Gtari M."/>
            <person name="Wall L."/>
            <person name="Tisa L."/>
            <person name="Woyke T."/>
        </authorList>
    </citation>
    <scope>NUCLEOTIDE SEQUENCE [LARGE SCALE GENOMIC DNA]</scope>
    <source>
        <strain evidence="2">DSM 45817 / CECT 9037 / EuI1c</strain>
    </source>
</reference>